<gene>
    <name evidence="2" type="ORF">C9J12_25645</name>
</gene>
<keyword evidence="1" id="KW-0472">Membrane</keyword>
<sequence length="209" mass="24323">MITLFYAHKHPLLTIKNRPPEPLNTSNKIRWHQGCRAAFLISILTPLNYYLSLNNTEFMTYQVFFMSGAFIFGLLLPLNRQTPKAPDLILNKHLRGQHFQVHLKEHDAPLTRHVYKQLSVLLRELQQQEAETLTMTSPLFYHPSGALRSLTRLTTLANALGITMTHRKVAWYESILNKASLLMTRHTTKRHSASLHKLGKYWHTITFHF</sequence>
<dbReference type="EMBL" id="PYMJ01000042">
    <property type="protein sequence ID" value="PSU44784.1"/>
    <property type="molecule type" value="Genomic_DNA"/>
</dbReference>
<comment type="caution">
    <text evidence="2">The sequence shown here is derived from an EMBL/GenBank/DDBJ whole genome shotgun (WGS) entry which is preliminary data.</text>
</comment>
<protein>
    <submittedName>
        <fullName evidence="2">Uncharacterized protein</fullName>
    </submittedName>
</protein>
<organism evidence="2 3">
    <name type="scientific">Photobacterium frigidiphilum</name>
    <dbReference type="NCBI Taxonomy" id="264736"/>
    <lineage>
        <taxon>Bacteria</taxon>
        <taxon>Pseudomonadati</taxon>
        <taxon>Pseudomonadota</taxon>
        <taxon>Gammaproteobacteria</taxon>
        <taxon>Vibrionales</taxon>
        <taxon>Vibrionaceae</taxon>
        <taxon>Photobacterium</taxon>
    </lineage>
</organism>
<keyword evidence="3" id="KW-1185">Reference proteome</keyword>
<dbReference type="Proteomes" id="UP000240987">
    <property type="component" value="Unassembled WGS sequence"/>
</dbReference>
<feature type="transmembrane region" description="Helical" evidence="1">
    <location>
        <begin position="34"/>
        <end position="52"/>
    </location>
</feature>
<name>A0A2T3J7U1_9GAMM</name>
<feature type="transmembrane region" description="Helical" evidence="1">
    <location>
        <begin position="58"/>
        <end position="78"/>
    </location>
</feature>
<keyword evidence="1" id="KW-1133">Transmembrane helix</keyword>
<reference evidence="2 3" key="1">
    <citation type="submission" date="2018-01" db="EMBL/GenBank/DDBJ databases">
        <title>Whole genome sequencing of Histamine producing bacteria.</title>
        <authorList>
            <person name="Butler K."/>
        </authorList>
    </citation>
    <scope>NUCLEOTIDE SEQUENCE [LARGE SCALE GENOMIC DNA]</scope>
    <source>
        <strain evidence="2 3">JCM 12947</strain>
    </source>
</reference>
<accession>A0A2T3J7U1</accession>
<dbReference type="AlphaFoldDB" id="A0A2T3J7U1"/>
<evidence type="ECO:0000256" key="1">
    <source>
        <dbReference type="SAM" id="Phobius"/>
    </source>
</evidence>
<evidence type="ECO:0000313" key="2">
    <source>
        <dbReference type="EMBL" id="PSU44784.1"/>
    </source>
</evidence>
<proteinExistence type="predicted"/>
<evidence type="ECO:0000313" key="3">
    <source>
        <dbReference type="Proteomes" id="UP000240987"/>
    </source>
</evidence>
<keyword evidence="1" id="KW-0812">Transmembrane</keyword>